<name>A0AAV2JLK3_KNICA</name>
<sequence length="230" mass="24882">MGHASLSGVLTAPVPLVTFDDSGPDSALHFLCHDGDVNKPRYDHLVAIERSGRASDGNYYNMRGINIKHLVDPIDDLFVAANQIPGILTTGIGDGGNELGMGKLKEKVISYMPKGDMIACDVPADFAITCGVSNWGGYAVACGLYLLQTCSSHQRYLNKGRTPTETQEKTQTWNTGLPSVHKEEAFLSTLVRFGVRSGKTGNLGMEVDGLMFHPTHSHLITRLLQATHSN</sequence>
<reference evidence="2 3" key="1">
    <citation type="submission" date="2024-04" db="EMBL/GenBank/DDBJ databases">
        <authorList>
            <person name="Waldvogel A.-M."/>
            <person name="Schoenle A."/>
        </authorList>
    </citation>
    <scope>NUCLEOTIDE SEQUENCE [LARGE SCALE GENOMIC DNA]</scope>
</reference>
<protein>
    <recommendedName>
        <fullName evidence="1">D-glutamate cyclase-like C-terminal domain-containing protein</fullName>
    </recommendedName>
</protein>
<dbReference type="PANTHER" id="PTHR32022:SF10">
    <property type="entry name" value="D-GLUTAMATE CYCLASE, MITOCHONDRIAL"/>
    <property type="match status" value="1"/>
</dbReference>
<evidence type="ECO:0000259" key="1">
    <source>
        <dbReference type="Pfam" id="PF14336"/>
    </source>
</evidence>
<dbReference type="GO" id="GO:0006536">
    <property type="term" value="P:glutamate metabolic process"/>
    <property type="evidence" value="ECO:0007669"/>
    <property type="project" value="TreeGrafter"/>
</dbReference>
<dbReference type="EMBL" id="OZ035834">
    <property type="protein sequence ID" value="CAL1576079.1"/>
    <property type="molecule type" value="Genomic_DNA"/>
</dbReference>
<feature type="domain" description="D-glutamate cyclase-like C-terminal" evidence="1">
    <location>
        <begin position="5"/>
        <end position="223"/>
    </location>
</feature>
<dbReference type="Proteomes" id="UP001497482">
    <property type="component" value="Chromosome 12"/>
</dbReference>
<dbReference type="InterPro" id="IPR025504">
    <property type="entry name" value="GLUCM_C"/>
</dbReference>
<dbReference type="GO" id="GO:0047820">
    <property type="term" value="F:D-glutamate cyclase activity"/>
    <property type="evidence" value="ECO:0007669"/>
    <property type="project" value="TreeGrafter"/>
</dbReference>
<proteinExistence type="predicted"/>
<keyword evidence="3" id="KW-1185">Reference proteome</keyword>
<dbReference type="AlphaFoldDB" id="A0AAV2JLK3"/>
<accession>A0AAV2JLK3</accession>
<dbReference type="PANTHER" id="PTHR32022">
    <property type="entry name" value="D-GLUTAMATE CYCLASE, MITOCHONDRIAL"/>
    <property type="match status" value="1"/>
</dbReference>
<dbReference type="Gene3D" id="3.90.1640.20">
    <property type="entry name" value="TON_0340"/>
    <property type="match status" value="1"/>
</dbReference>
<evidence type="ECO:0000313" key="3">
    <source>
        <dbReference type="Proteomes" id="UP001497482"/>
    </source>
</evidence>
<organism evidence="2 3">
    <name type="scientific">Knipowitschia caucasica</name>
    <name type="common">Caucasian dwarf goby</name>
    <name type="synonym">Pomatoschistus caucasicus</name>
    <dbReference type="NCBI Taxonomy" id="637954"/>
    <lineage>
        <taxon>Eukaryota</taxon>
        <taxon>Metazoa</taxon>
        <taxon>Chordata</taxon>
        <taxon>Craniata</taxon>
        <taxon>Vertebrata</taxon>
        <taxon>Euteleostomi</taxon>
        <taxon>Actinopterygii</taxon>
        <taxon>Neopterygii</taxon>
        <taxon>Teleostei</taxon>
        <taxon>Neoteleostei</taxon>
        <taxon>Acanthomorphata</taxon>
        <taxon>Gobiaria</taxon>
        <taxon>Gobiiformes</taxon>
        <taxon>Gobioidei</taxon>
        <taxon>Gobiidae</taxon>
        <taxon>Gobiinae</taxon>
        <taxon>Knipowitschia</taxon>
    </lineage>
</organism>
<gene>
    <name evidence="2" type="ORF">KC01_LOCUS7534</name>
</gene>
<evidence type="ECO:0000313" key="2">
    <source>
        <dbReference type="EMBL" id="CAL1576079.1"/>
    </source>
</evidence>
<dbReference type="Pfam" id="PF14336">
    <property type="entry name" value="GLUCM-like_C"/>
    <property type="match status" value="1"/>
</dbReference>